<dbReference type="Gene3D" id="3.30.2010.10">
    <property type="entry name" value="Metalloproteases ('zincins'), catalytic domain"/>
    <property type="match status" value="1"/>
</dbReference>
<evidence type="ECO:0000256" key="3">
    <source>
        <dbReference type="ARBA" id="ARBA00022723"/>
    </source>
</evidence>
<comment type="cofactor">
    <cofactor evidence="1">
        <name>Zn(2+)</name>
        <dbReference type="ChEBI" id="CHEBI:29105"/>
    </cofactor>
</comment>
<feature type="transmembrane region" description="Helical" evidence="7">
    <location>
        <begin position="458"/>
        <end position="476"/>
    </location>
</feature>
<evidence type="ECO:0000256" key="4">
    <source>
        <dbReference type="ARBA" id="ARBA00022801"/>
    </source>
</evidence>
<comment type="caution">
    <text evidence="9">The sequence shown here is derived from an EMBL/GenBank/DDBJ whole genome shotgun (WGS) entry which is preliminary data.</text>
</comment>
<dbReference type="Pfam" id="PF01435">
    <property type="entry name" value="Peptidase_M48"/>
    <property type="match status" value="1"/>
</dbReference>
<keyword evidence="2" id="KW-0645">Protease</keyword>
<evidence type="ECO:0000256" key="6">
    <source>
        <dbReference type="ARBA" id="ARBA00023049"/>
    </source>
</evidence>
<evidence type="ECO:0000313" key="10">
    <source>
        <dbReference type="Proteomes" id="UP001501563"/>
    </source>
</evidence>
<evidence type="ECO:0000256" key="1">
    <source>
        <dbReference type="ARBA" id="ARBA00001947"/>
    </source>
</evidence>
<feature type="transmembrane region" description="Helical" evidence="7">
    <location>
        <begin position="679"/>
        <end position="701"/>
    </location>
</feature>
<feature type="transmembrane region" description="Helical" evidence="7">
    <location>
        <begin position="114"/>
        <end position="134"/>
    </location>
</feature>
<protein>
    <recommendedName>
        <fullName evidence="8">Peptidase M48 domain-containing protein</fullName>
    </recommendedName>
</protein>
<keyword evidence="4" id="KW-0378">Hydrolase</keyword>
<evidence type="ECO:0000259" key="8">
    <source>
        <dbReference type="Pfam" id="PF01435"/>
    </source>
</evidence>
<evidence type="ECO:0000313" key="9">
    <source>
        <dbReference type="EMBL" id="GAA3886106.1"/>
    </source>
</evidence>
<feature type="transmembrane region" description="Helical" evidence="7">
    <location>
        <begin position="536"/>
        <end position="566"/>
    </location>
</feature>
<evidence type="ECO:0000256" key="5">
    <source>
        <dbReference type="ARBA" id="ARBA00022833"/>
    </source>
</evidence>
<feature type="transmembrane region" description="Helical" evidence="7">
    <location>
        <begin position="354"/>
        <end position="374"/>
    </location>
</feature>
<dbReference type="EMBL" id="BAAAZA010000021">
    <property type="protein sequence ID" value="GAA3886106.1"/>
    <property type="molecule type" value="Genomic_DNA"/>
</dbReference>
<keyword evidence="7" id="KW-0812">Transmembrane</keyword>
<feature type="transmembrane region" description="Helical" evidence="7">
    <location>
        <begin position="33"/>
        <end position="56"/>
    </location>
</feature>
<keyword evidence="10" id="KW-1185">Reference proteome</keyword>
<feature type="transmembrane region" description="Helical" evidence="7">
    <location>
        <begin position="607"/>
        <end position="629"/>
    </location>
</feature>
<keyword evidence="5" id="KW-0862">Zinc</keyword>
<evidence type="ECO:0000256" key="2">
    <source>
        <dbReference type="ARBA" id="ARBA00022670"/>
    </source>
</evidence>
<feature type="transmembrane region" description="Helical" evidence="7">
    <location>
        <begin position="418"/>
        <end position="438"/>
    </location>
</feature>
<name>A0ABP7KSE6_9ACTN</name>
<keyword evidence="7" id="KW-1133">Transmembrane helix</keyword>
<feature type="transmembrane region" description="Helical" evidence="7">
    <location>
        <begin position="721"/>
        <end position="744"/>
    </location>
</feature>
<sequence>MRLVREARSVFRPWRLSLRPNLFALPADTWVRFGLLVISVLGTVPIVVMGFATALVPGAVTASREMAKCEASVAVPPPAAERGKGLAERFGDASVRELRVDECFGYLSALRPVVVIAGLAVLAVVVLALLLYAVMPAWQIRRQHLVALTGVDIAALDAELESMRREADVTQVAFLMDPLDLRVSGRAFGLPRRRYVVLSRGLIHCWSIDPELFRAIVLHELGHIRNRDIDAAYLAVAIWRAFAVLVLAPAVVLAVLSGPEGWIFLGGRLAGLAVVVLLIRNGVLRSRELHADARVAQWGMSAPLARALDAPRHNRQGLGYLRSMLARVHPEPSQRRAALNNTDALTQVGWWDGAALGITTTIAYNTTPLVIGWFAPRGIGSQLAPILLFVLPAACGVTIATFRVNLTALTQGRRPRVDGFALGLGTGIVAGVGLAVQAAFLPPDRPYPSFPGLGLEGWLAWAALVVVATWLYVRWFSATARLWMPYVITARSLGRPVLLGAVLATLSLPLWLPFVIDLPNYANLTKVDVLPEVPSATIVLGLAAVPAVLTLPSWGVIGALAVVWGLPLMATLPPFQRHDTPARPWATSDSVPYGWYPPKALASPVRALSTGLIVTVAALTIMSVCYVLAAGVRIVQPELLSPVNQILTWLPFVLGATAVTAAALIATARAPGFPTAHGLLAAFIPGLPVILGGEVMQSYALCMTGRCTGLDLKTDWTLCLWLLRWTLLGSAVLSVLIAVLVALLGQLDRSANE</sequence>
<keyword evidence="6" id="KW-0482">Metalloprotease</keyword>
<feature type="transmembrane region" description="Helical" evidence="7">
    <location>
        <begin position="649"/>
        <end position="667"/>
    </location>
</feature>
<feature type="transmembrane region" description="Helical" evidence="7">
    <location>
        <begin position="231"/>
        <end position="256"/>
    </location>
</feature>
<reference evidence="10" key="1">
    <citation type="journal article" date="2019" name="Int. J. Syst. Evol. Microbiol.">
        <title>The Global Catalogue of Microorganisms (GCM) 10K type strain sequencing project: providing services to taxonomists for standard genome sequencing and annotation.</title>
        <authorList>
            <consortium name="The Broad Institute Genomics Platform"/>
            <consortium name="The Broad Institute Genome Sequencing Center for Infectious Disease"/>
            <person name="Wu L."/>
            <person name="Ma J."/>
        </authorList>
    </citation>
    <scope>NUCLEOTIDE SEQUENCE [LARGE SCALE GENOMIC DNA]</scope>
    <source>
        <strain evidence="10">JCM 16578</strain>
    </source>
</reference>
<organism evidence="9 10">
    <name type="scientific">Streptomyces lannensis</name>
    <dbReference type="NCBI Taxonomy" id="766498"/>
    <lineage>
        <taxon>Bacteria</taxon>
        <taxon>Bacillati</taxon>
        <taxon>Actinomycetota</taxon>
        <taxon>Actinomycetes</taxon>
        <taxon>Kitasatosporales</taxon>
        <taxon>Streptomycetaceae</taxon>
        <taxon>Streptomyces</taxon>
    </lineage>
</organism>
<dbReference type="InterPro" id="IPR001915">
    <property type="entry name" value="Peptidase_M48"/>
</dbReference>
<feature type="transmembrane region" description="Helical" evidence="7">
    <location>
        <begin position="497"/>
        <end position="516"/>
    </location>
</feature>
<accession>A0ABP7KSE6</accession>
<gene>
    <name evidence="9" type="ORF">GCM10022207_61770</name>
</gene>
<dbReference type="Proteomes" id="UP001501563">
    <property type="component" value="Unassembled WGS sequence"/>
</dbReference>
<keyword evidence="3" id="KW-0479">Metal-binding</keyword>
<feature type="domain" description="Peptidase M48" evidence="8">
    <location>
        <begin position="187"/>
        <end position="341"/>
    </location>
</feature>
<proteinExistence type="predicted"/>
<feature type="transmembrane region" description="Helical" evidence="7">
    <location>
        <begin position="262"/>
        <end position="279"/>
    </location>
</feature>
<evidence type="ECO:0000256" key="7">
    <source>
        <dbReference type="SAM" id="Phobius"/>
    </source>
</evidence>
<keyword evidence="7" id="KW-0472">Membrane</keyword>
<feature type="transmembrane region" description="Helical" evidence="7">
    <location>
        <begin position="386"/>
        <end position="406"/>
    </location>
</feature>